<name>A0ABV4XCZ3_9CYAN</name>
<dbReference type="InterPro" id="IPR001387">
    <property type="entry name" value="Cro/C1-type_HTH"/>
</dbReference>
<evidence type="ECO:0000313" key="1">
    <source>
        <dbReference type="EMBL" id="MFB2880666.1"/>
    </source>
</evidence>
<dbReference type="Proteomes" id="UP001576774">
    <property type="component" value="Unassembled WGS sequence"/>
</dbReference>
<dbReference type="RefSeq" id="WP_413264713.1">
    <property type="nucleotide sequence ID" value="NZ_JBHFNQ010000206.1"/>
</dbReference>
<dbReference type="InterPro" id="IPR010982">
    <property type="entry name" value="Lambda_DNA-bd_dom_sf"/>
</dbReference>
<organism evidence="1 2">
    <name type="scientific">Floridaenema aerugineum BLCC-F46</name>
    <dbReference type="NCBI Taxonomy" id="3153654"/>
    <lineage>
        <taxon>Bacteria</taxon>
        <taxon>Bacillati</taxon>
        <taxon>Cyanobacteriota</taxon>
        <taxon>Cyanophyceae</taxon>
        <taxon>Oscillatoriophycideae</taxon>
        <taxon>Aerosakkonematales</taxon>
        <taxon>Aerosakkonemataceae</taxon>
        <taxon>Floridanema</taxon>
        <taxon>Floridanema aerugineum</taxon>
    </lineage>
</organism>
<gene>
    <name evidence="1" type="ORF">ACE1CC_27780</name>
</gene>
<dbReference type="CDD" id="cd00093">
    <property type="entry name" value="HTH_XRE"/>
    <property type="match status" value="1"/>
</dbReference>
<dbReference type="Gene3D" id="1.10.260.40">
    <property type="entry name" value="lambda repressor-like DNA-binding domains"/>
    <property type="match status" value="1"/>
</dbReference>
<protein>
    <submittedName>
        <fullName evidence="1">XRE family transcriptional regulator</fullName>
    </submittedName>
</protein>
<accession>A0ABV4XCZ3</accession>
<sequence length="138" mass="15044">MRAPDFFTHASRLVCLLEQLLSEGWNQTTLAGAIGVSQPTINRWLAQKNLPEVNSNNFRALAKVSGGDARSLQLYLDGQISLNEYRRGVGVENATFASSHHNSEQIKAQILAAIPMLEPADIAEVISFSVKALTSHQA</sequence>
<proteinExistence type="predicted"/>
<keyword evidence="2" id="KW-1185">Reference proteome</keyword>
<reference evidence="1 2" key="1">
    <citation type="submission" date="2024-09" db="EMBL/GenBank/DDBJ databases">
        <title>Floridaenema gen nov. (Aerosakkonemataceae, Aerosakkonematales ord. nov., Cyanobacteria) from benthic tropical and subtropical fresh waters, with the description of four new species.</title>
        <authorList>
            <person name="Moretto J.A."/>
            <person name="Berthold D.E."/>
            <person name="Lefler F.W."/>
            <person name="Huang I.-S."/>
            <person name="Laughinghouse H. IV."/>
        </authorList>
    </citation>
    <scope>NUCLEOTIDE SEQUENCE [LARGE SCALE GENOMIC DNA]</scope>
    <source>
        <strain evidence="1 2">BLCC-F46</strain>
    </source>
</reference>
<dbReference type="SUPFAM" id="SSF47413">
    <property type="entry name" value="lambda repressor-like DNA-binding domains"/>
    <property type="match status" value="1"/>
</dbReference>
<comment type="caution">
    <text evidence="1">The sequence shown here is derived from an EMBL/GenBank/DDBJ whole genome shotgun (WGS) entry which is preliminary data.</text>
</comment>
<evidence type="ECO:0000313" key="2">
    <source>
        <dbReference type="Proteomes" id="UP001576774"/>
    </source>
</evidence>
<dbReference type="EMBL" id="JBHFNQ010000206">
    <property type="protein sequence ID" value="MFB2880666.1"/>
    <property type="molecule type" value="Genomic_DNA"/>
</dbReference>